<dbReference type="AlphaFoldDB" id="A0A382L669"/>
<organism evidence="1">
    <name type="scientific">marine metagenome</name>
    <dbReference type="NCBI Taxonomy" id="408172"/>
    <lineage>
        <taxon>unclassified sequences</taxon>
        <taxon>metagenomes</taxon>
        <taxon>ecological metagenomes</taxon>
    </lineage>
</organism>
<name>A0A382L669_9ZZZZ</name>
<feature type="non-terminal residue" evidence="1">
    <location>
        <position position="350"/>
    </location>
</feature>
<evidence type="ECO:0008006" key="2">
    <source>
        <dbReference type="Google" id="ProtNLM"/>
    </source>
</evidence>
<protein>
    <recommendedName>
        <fullName evidence="2">DUF11 domain-containing protein</fullName>
    </recommendedName>
</protein>
<reference evidence="1" key="1">
    <citation type="submission" date="2018-05" db="EMBL/GenBank/DDBJ databases">
        <authorList>
            <person name="Lanie J.A."/>
            <person name="Ng W.-L."/>
            <person name="Kazmierczak K.M."/>
            <person name="Andrzejewski T.M."/>
            <person name="Davidsen T.M."/>
            <person name="Wayne K.J."/>
            <person name="Tettelin H."/>
            <person name="Glass J.I."/>
            <person name="Rusch D."/>
            <person name="Podicherti R."/>
            <person name="Tsui H.-C.T."/>
            <person name="Winkler M.E."/>
        </authorList>
    </citation>
    <scope>NUCLEOTIDE SEQUENCE</scope>
</reference>
<proteinExistence type="predicted"/>
<sequence length="350" mass="37506">MRRALLFLFFAMLLSLYPQEGTASGETFAPVDLYIYGEPDGQLEIDAPSSSTVESVVIGDGEQSAGITQEVGRWAIGLYASSNISGDWSGKAWISSNRDATVTLTYTLIQNDENLDTLTLEGDVGSGETVAIGGEDDFSLTGIDDSSLTLMIESSWTAQPGSTPPPPNEGNTTITLEYGSGSRDTGLNIPISHVKITEGSPPSTNEGHSQVMIYLHVSDVFGVNDILSTEEGDYNMRMGPVDGESPWASTVDNVADRGDYVEVQFLWSYEGHTLPAGENDYSVEAGATDLLNDIEWPVNLRTSITIQPKPDVEIDPVTSTSKPAEFGKFAVYTLTVQNTGSGASEFTITL</sequence>
<evidence type="ECO:0000313" key="1">
    <source>
        <dbReference type="EMBL" id="SVC32139.1"/>
    </source>
</evidence>
<dbReference type="EMBL" id="UINC01085003">
    <property type="protein sequence ID" value="SVC32139.1"/>
    <property type="molecule type" value="Genomic_DNA"/>
</dbReference>
<accession>A0A382L669</accession>
<gene>
    <name evidence="1" type="ORF">METZ01_LOCUS284993</name>
</gene>